<dbReference type="Pfam" id="PF05239">
    <property type="entry name" value="PRC"/>
    <property type="match status" value="1"/>
</dbReference>
<dbReference type="InterPro" id="IPR027275">
    <property type="entry name" value="PRC-brl_dom"/>
</dbReference>
<keyword evidence="3 5" id="KW-0698">rRNA processing</keyword>
<dbReference type="HAMAP" id="MF_00014">
    <property type="entry name" value="Ribosome_mat_RimM"/>
    <property type="match status" value="1"/>
</dbReference>
<dbReference type="InterPro" id="IPR036976">
    <property type="entry name" value="RimM_N_sf"/>
</dbReference>
<comment type="function">
    <text evidence="5">An accessory protein needed during the final step in the assembly of 30S ribosomal subunit, possibly for assembly of the head region. Essential for efficient processing of 16S rRNA. May be needed both before and after RbfA during the maturation of 16S rRNA. It has affinity for free ribosomal 30S subunits but not for 70S ribosomes.</text>
</comment>
<comment type="subcellular location">
    <subcellularLocation>
        <location evidence="5">Cytoplasm</location>
    </subcellularLocation>
</comment>
<comment type="caution">
    <text evidence="8">The sequence shown here is derived from an EMBL/GenBank/DDBJ whole genome shotgun (WGS) entry which is preliminary data.</text>
</comment>
<evidence type="ECO:0000256" key="1">
    <source>
        <dbReference type="ARBA" id="ARBA00022490"/>
    </source>
</evidence>
<dbReference type="InterPro" id="IPR002676">
    <property type="entry name" value="RimM_N"/>
</dbReference>
<dbReference type="NCBIfam" id="TIGR02273">
    <property type="entry name" value="16S_RimM"/>
    <property type="match status" value="1"/>
</dbReference>
<keyword evidence="9" id="KW-1185">Reference proteome</keyword>
<evidence type="ECO:0000256" key="2">
    <source>
        <dbReference type="ARBA" id="ARBA00022517"/>
    </source>
</evidence>
<dbReference type="InterPro" id="IPR011961">
    <property type="entry name" value="RimM"/>
</dbReference>
<evidence type="ECO:0000256" key="3">
    <source>
        <dbReference type="ARBA" id="ARBA00022552"/>
    </source>
</evidence>
<keyword evidence="1 5" id="KW-0963">Cytoplasm</keyword>
<evidence type="ECO:0000313" key="8">
    <source>
        <dbReference type="EMBL" id="MBM7632566.1"/>
    </source>
</evidence>
<proteinExistence type="inferred from homology"/>
<dbReference type="PANTHER" id="PTHR33692">
    <property type="entry name" value="RIBOSOME MATURATION FACTOR RIMM"/>
    <property type="match status" value="1"/>
</dbReference>
<dbReference type="EMBL" id="JAFBEC010000004">
    <property type="protein sequence ID" value="MBM7632566.1"/>
    <property type="molecule type" value="Genomic_DNA"/>
</dbReference>
<dbReference type="Gene3D" id="2.30.30.240">
    <property type="entry name" value="PRC-barrel domain"/>
    <property type="match status" value="1"/>
</dbReference>
<comment type="similarity">
    <text evidence="5">Belongs to the RimM family.</text>
</comment>
<evidence type="ECO:0000256" key="4">
    <source>
        <dbReference type="ARBA" id="ARBA00023186"/>
    </source>
</evidence>
<comment type="subunit">
    <text evidence="5">Binds ribosomal protein uS19.</text>
</comment>
<evidence type="ECO:0000259" key="7">
    <source>
        <dbReference type="Pfam" id="PF05239"/>
    </source>
</evidence>
<feature type="domain" description="RimM N-terminal" evidence="6">
    <location>
        <begin position="10"/>
        <end position="92"/>
    </location>
</feature>
<organism evidence="8 9">
    <name type="scientific">Geomicrobium sediminis</name>
    <dbReference type="NCBI Taxonomy" id="1347788"/>
    <lineage>
        <taxon>Bacteria</taxon>
        <taxon>Bacillati</taxon>
        <taxon>Bacillota</taxon>
        <taxon>Bacilli</taxon>
        <taxon>Bacillales</taxon>
        <taxon>Geomicrobium</taxon>
    </lineage>
</organism>
<dbReference type="Pfam" id="PF01782">
    <property type="entry name" value="RimM"/>
    <property type="match status" value="1"/>
</dbReference>
<evidence type="ECO:0000313" key="9">
    <source>
        <dbReference type="Proteomes" id="UP000741863"/>
    </source>
</evidence>
<name>A0ABS2PBQ7_9BACL</name>
<accession>A0ABS2PBQ7</accession>
<evidence type="ECO:0000259" key="6">
    <source>
        <dbReference type="Pfam" id="PF01782"/>
    </source>
</evidence>
<comment type="domain">
    <text evidence="5">The PRC barrel domain binds ribosomal protein uS19.</text>
</comment>
<protein>
    <recommendedName>
        <fullName evidence="5">Ribosome maturation factor RimM</fullName>
    </recommendedName>
</protein>
<dbReference type="Gene3D" id="2.40.30.60">
    <property type="entry name" value="RimM"/>
    <property type="match status" value="1"/>
</dbReference>
<sequence length="177" mass="19912">MTSNIEYFNVGTIVNTHGVKGEVRVVSTTDFPEKRFKVGNELSVKYKNGNRQRLTITSSRAHKQFQLLTFEGINDKDEADKLRDGVLEVTADERDDLSDGDFYYNDIIGLKVVTTDGVELGFVKEILAPGANDVWVVKRTEPKKKDVLLPYIDEVVKQVDLNSQTVTVTLMEGLLDE</sequence>
<dbReference type="Proteomes" id="UP000741863">
    <property type="component" value="Unassembled WGS sequence"/>
</dbReference>
<dbReference type="SUPFAM" id="SSF50447">
    <property type="entry name" value="Translation proteins"/>
    <property type="match status" value="1"/>
</dbReference>
<keyword evidence="2 5" id="KW-0690">Ribosome biogenesis</keyword>
<dbReference type="RefSeq" id="WP_204696867.1">
    <property type="nucleotide sequence ID" value="NZ_JAFBEC010000004.1"/>
</dbReference>
<dbReference type="SUPFAM" id="SSF50346">
    <property type="entry name" value="PRC-barrel domain"/>
    <property type="match status" value="1"/>
</dbReference>
<reference evidence="8 9" key="1">
    <citation type="submission" date="2021-01" db="EMBL/GenBank/DDBJ databases">
        <title>Genomic Encyclopedia of Type Strains, Phase IV (KMG-IV): sequencing the most valuable type-strain genomes for metagenomic binning, comparative biology and taxonomic classification.</title>
        <authorList>
            <person name="Goeker M."/>
        </authorList>
    </citation>
    <scope>NUCLEOTIDE SEQUENCE [LARGE SCALE GENOMIC DNA]</scope>
    <source>
        <strain evidence="8 9">DSM 25540</strain>
    </source>
</reference>
<keyword evidence="4 5" id="KW-0143">Chaperone</keyword>
<feature type="domain" description="PRC-barrel" evidence="7">
    <location>
        <begin position="100"/>
        <end position="175"/>
    </location>
</feature>
<dbReference type="InterPro" id="IPR009000">
    <property type="entry name" value="Transl_B-barrel_sf"/>
</dbReference>
<gene>
    <name evidence="5" type="primary">rimM</name>
    <name evidence="8" type="ORF">JOD17_001660</name>
</gene>
<evidence type="ECO:0000256" key="5">
    <source>
        <dbReference type="HAMAP-Rule" id="MF_00014"/>
    </source>
</evidence>
<dbReference type="InterPro" id="IPR011033">
    <property type="entry name" value="PRC_barrel-like_sf"/>
</dbReference>
<dbReference type="PANTHER" id="PTHR33692:SF1">
    <property type="entry name" value="RIBOSOME MATURATION FACTOR RIMM"/>
    <property type="match status" value="1"/>
</dbReference>